<organism evidence="3 4">
    <name type="scientific">Algoriphagus ornithinivorans</name>
    <dbReference type="NCBI Taxonomy" id="226506"/>
    <lineage>
        <taxon>Bacteria</taxon>
        <taxon>Pseudomonadati</taxon>
        <taxon>Bacteroidota</taxon>
        <taxon>Cytophagia</taxon>
        <taxon>Cytophagales</taxon>
        <taxon>Cyclobacteriaceae</taxon>
        <taxon>Algoriphagus</taxon>
    </lineage>
</organism>
<dbReference type="STRING" id="226506.SAMN04488519_11190"/>
<keyword evidence="4" id="KW-1185">Reference proteome</keyword>
<dbReference type="Gene3D" id="3.30.530.20">
    <property type="match status" value="1"/>
</dbReference>
<proteinExistence type="inferred from homology"/>
<dbReference type="RefSeq" id="WP_091655344.1">
    <property type="nucleotide sequence ID" value="NZ_FOVW01000011.1"/>
</dbReference>
<dbReference type="InterPro" id="IPR023393">
    <property type="entry name" value="START-like_dom_sf"/>
</dbReference>
<gene>
    <name evidence="3" type="ORF">SAMN04488519_11190</name>
</gene>
<protein>
    <submittedName>
        <fullName evidence="3">Uncharacterized conserved protein YndB, AHSA1/START domain</fullName>
    </submittedName>
</protein>
<sequence>MKSNHFEPIIVSETFHQDVKTIWKYLVEIQHMHEWYFENLPDFKAEEGFVTSFPVSSEQRTFTHIWEVVEVIPFEKIKLSWTYKEYSGEGFVTFQLEEKNSGTKLTVITEGLETFPQNIPEFQRESCEGGWNYFIKDRLKNYASK</sequence>
<reference evidence="4" key="1">
    <citation type="submission" date="2016-10" db="EMBL/GenBank/DDBJ databases">
        <authorList>
            <person name="Varghese N."/>
            <person name="Submissions S."/>
        </authorList>
    </citation>
    <scope>NUCLEOTIDE SEQUENCE [LARGE SCALE GENOMIC DNA]</scope>
    <source>
        <strain evidence="4">DSM 15282</strain>
    </source>
</reference>
<dbReference type="EMBL" id="FOVW01000011">
    <property type="protein sequence ID" value="SFO68096.1"/>
    <property type="molecule type" value="Genomic_DNA"/>
</dbReference>
<comment type="similarity">
    <text evidence="1">Belongs to the AHA1 family.</text>
</comment>
<dbReference type="Proteomes" id="UP000199564">
    <property type="component" value="Unassembled WGS sequence"/>
</dbReference>
<feature type="domain" description="Activator of Hsp90 ATPase homologue 1/2-like C-terminal" evidence="2">
    <location>
        <begin position="20"/>
        <end position="143"/>
    </location>
</feature>
<dbReference type="InterPro" id="IPR013538">
    <property type="entry name" value="ASHA1/2-like_C"/>
</dbReference>
<evidence type="ECO:0000313" key="3">
    <source>
        <dbReference type="EMBL" id="SFO68096.1"/>
    </source>
</evidence>
<evidence type="ECO:0000313" key="4">
    <source>
        <dbReference type="Proteomes" id="UP000199564"/>
    </source>
</evidence>
<dbReference type="CDD" id="cd07814">
    <property type="entry name" value="SRPBCC_CalC_Aha1-like"/>
    <property type="match status" value="1"/>
</dbReference>
<evidence type="ECO:0000256" key="1">
    <source>
        <dbReference type="ARBA" id="ARBA00006817"/>
    </source>
</evidence>
<name>A0A1I5J6U5_9BACT</name>
<dbReference type="Pfam" id="PF08327">
    <property type="entry name" value="AHSA1"/>
    <property type="match status" value="1"/>
</dbReference>
<accession>A0A1I5J6U5</accession>
<evidence type="ECO:0000259" key="2">
    <source>
        <dbReference type="Pfam" id="PF08327"/>
    </source>
</evidence>
<dbReference type="AlphaFoldDB" id="A0A1I5J6U5"/>
<dbReference type="SUPFAM" id="SSF55961">
    <property type="entry name" value="Bet v1-like"/>
    <property type="match status" value="1"/>
</dbReference>